<accession>A0A8D8TJF3</accession>
<protein>
    <submittedName>
        <fullName evidence="1">Uncharacterized protein</fullName>
    </submittedName>
</protein>
<organism evidence="1">
    <name type="scientific">Cacopsylla melanoneura</name>
    <dbReference type="NCBI Taxonomy" id="428564"/>
    <lineage>
        <taxon>Eukaryota</taxon>
        <taxon>Metazoa</taxon>
        <taxon>Ecdysozoa</taxon>
        <taxon>Arthropoda</taxon>
        <taxon>Hexapoda</taxon>
        <taxon>Insecta</taxon>
        <taxon>Pterygota</taxon>
        <taxon>Neoptera</taxon>
        <taxon>Paraneoptera</taxon>
        <taxon>Hemiptera</taxon>
        <taxon>Sternorrhyncha</taxon>
        <taxon>Psylloidea</taxon>
        <taxon>Psyllidae</taxon>
        <taxon>Psyllinae</taxon>
        <taxon>Cacopsylla</taxon>
    </lineage>
</organism>
<proteinExistence type="predicted"/>
<evidence type="ECO:0000313" key="1">
    <source>
        <dbReference type="EMBL" id="CAG6687157.1"/>
    </source>
</evidence>
<sequence length="101" mass="11608">MTFDVCGDFTRPFTSYLVFIVYFNEIQKCDVAISPPFLYLCGSLTCKICLCVVNHWGLSILPFIYNLRGSLTCCLCDRVGKKHLIKKNIVFKTPFKTFCFV</sequence>
<dbReference type="AlphaFoldDB" id="A0A8D8TJF3"/>
<reference evidence="1" key="1">
    <citation type="submission" date="2021-05" db="EMBL/GenBank/DDBJ databases">
        <authorList>
            <person name="Alioto T."/>
            <person name="Alioto T."/>
            <person name="Gomez Garrido J."/>
        </authorList>
    </citation>
    <scope>NUCLEOTIDE SEQUENCE</scope>
</reference>
<name>A0A8D8TJF3_9HEMI</name>
<dbReference type="EMBL" id="HBUF01280147">
    <property type="protein sequence ID" value="CAG6687157.1"/>
    <property type="molecule type" value="Transcribed_RNA"/>
</dbReference>